<name>A0A0F9FBB6_9ZZZZ</name>
<proteinExistence type="predicted"/>
<gene>
    <name evidence="1" type="ORF">LCGC14_2326120</name>
</gene>
<comment type="caution">
    <text evidence="1">The sequence shown here is derived from an EMBL/GenBank/DDBJ whole genome shotgun (WGS) entry which is preliminary data.</text>
</comment>
<dbReference type="AlphaFoldDB" id="A0A0F9FBB6"/>
<reference evidence="1" key="1">
    <citation type="journal article" date="2015" name="Nature">
        <title>Complex archaea that bridge the gap between prokaryotes and eukaryotes.</title>
        <authorList>
            <person name="Spang A."/>
            <person name="Saw J.H."/>
            <person name="Jorgensen S.L."/>
            <person name="Zaremba-Niedzwiedzka K."/>
            <person name="Martijn J."/>
            <person name="Lind A.E."/>
            <person name="van Eijk R."/>
            <person name="Schleper C."/>
            <person name="Guy L."/>
            <person name="Ettema T.J."/>
        </authorList>
    </citation>
    <scope>NUCLEOTIDE SEQUENCE</scope>
</reference>
<dbReference type="EMBL" id="LAZR01033338">
    <property type="protein sequence ID" value="KKL48372.1"/>
    <property type="molecule type" value="Genomic_DNA"/>
</dbReference>
<sequence length="56" mass="7059">MMTNDQRYIYYVDTVVRYKDHYLYAMTSRTYTIRRQQWLQLVGLVETWDMIYGYDM</sequence>
<evidence type="ECO:0000313" key="1">
    <source>
        <dbReference type="EMBL" id="KKL48372.1"/>
    </source>
</evidence>
<accession>A0A0F9FBB6</accession>
<protein>
    <submittedName>
        <fullName evidence="1">Uncharacterized protein</fullName>
    </submittedName>
</protein>
<organism evidence="1">
    <name type="scientific">marine sediment metagenome</name>
    <dbReference type="NCBI Taxonomy" id="412755"/>
    <lineage>
        <taxon>unclassified sequences</taxon>
        <taxon>metagenomes</taxon>
        <taxon>ecological metagenomes</taxon>
    </lineage>
</organism>